<protein>
    <submittedName>
        <fullName evidence="3">SDR family oxidoreductase</fullName>
    </submittedName>
</protein>
<evidence type="ECO:0000256" key="2">
    <source>
        <dbReference type="ARBA" id="ARBA00023002"/>
    </source>
</evidence>
<organism evidence="3 4">
    <name type="scientific">Noviherbaspirillum pedocola</name>
    <dbReference type="NCBI Taxonomy" id="2801341"/>
    <lineage>
        <taxon>Bacteria</taxon>
        <taxon>Pseudomonadati</taxon>
        <taxon>Pseudomonadota</taxon>
        <taxon>Betaproteobacteria</taxon>
        <taxon>Burkholderiales</taxon>
        <taxon>Oxalobacteraceae</taxon>
        <taxon>Noviherbaspirillum</taxon>
    </lineage>
</organism>
<dbReference type="Proteomes" id="UP000622890">
    <property type="component" value="Unassembled WGS sequence"/>
</dbReference>
<keyword evidence="2" id="KW-0560">Oxidoreductase</keyword>
<evidence type="ECO:0000313" key="3">
    <source>
        <dbReference type="EMBL" id="MBK4735887.1"/>
    </source>
</evidence>
<proteinExistence type="inferred from homology"/>
<dbReference type="PROSITE" id="PS00061">
    <property type="entry name" value="ADH_SHORT"/>
    <property type="match status" value="1"/>
</dbReference>
<dbReference type="Pfam" id="PF13561">
    <property type="entry name" value="adh_short_C2"/>
    <property type="match status" value="1"/>
</dbReference>
<dbReference type="RefSeq" id="WP_200592776.1">
    <property type="nucleotide sequence ID" value="NZ_JAEPBG010000006.1"/>
</dbReference>
<dbReference type="InterPro" id="IPR036291">
    <property type="entry name" value="NAD(P)-bd_dom_sf"/>
</dbReference>
<name>A0A934SZJ3_9BURK</name>
<dbReference type="PRINTS" id="PR00080">
    <property type="entry name" value="SDRFAMILY"/>
</dbReference>
<dbReference type="PANTHER" id="PTHR43639:SF1">
    <property type="entry name" value="SHORT-CHAIN DEHYDROGENASE_REDUCTASE FAMILY PROTEIN"/>
    <property type="match status" value="1"/>
</dbReference>
<gene>
    <name evidence="3" type="ORF">JJB74_14805</name>
</gene>
<dbReference type="GO" id="GO:0016491">
    <property type="term" value="F:oxidoreductase activity"/>
    <property type="evidence" value="ECO:0007669"/>
    <property type="project" value="UniProtKB-KW"/>
</dbReference>
<dbReference type="Gene3D" id="3.40.50.720">
    <property type="entry name" value="NAD(P)-binding Rossmann-like Domain"/>
    <property type="match status" value="1"/>
</dbReference>
<dbReference type="AlphaFoldDB" id="A0A934SZJ3"/>
<keyword evidence="4" id="KW-1185">Reference proteome</keyword>
<dbReference type="PANTHER" id="PTHR43639">
    <property type="entry name" value="OXIDOREDUCTASE, SHORT-CHAIN DEHYDROGENASE/REDUCTASE FAMILY (AFU_ORTHOLOGUE AFUA_5G02870)"/>
    <property type="match status" value="1"/>
</dbReference>
<dbReference type="SUPFAM" id="SSF51735">
    <property type="entry name" value="NAD(P)-binding Rossmann-fold domains"/>
    <property type="match status" value="1"/>
</dbReference>
<reference evidence="3" key="1">
    <citation type="submission" date="2021-01" db="EMBL/GenBank/DDBJ databases">
        <title>Genome sequence of strain Noviherbaspirillum sp. DKR-6.</title>
        <authorList>
            <person name="Chaudhary D.K."/>
        </authorList>
    </citation>
    <scope>NUCLEOTIDE SEQUENCE</scope>
    <source>
        <strain evidence="3">DKR-6</strain>
    </source>
</reference>
<dbReference type="EMBL" id="JAEPBG010000006">
    <property type="protein sequence ID" value="MBK4735887.1"/>
    <property type="molecule type" value="Genomic_DNA"/>
</dbReference>
<dbReference type="PRINTS" id="PR00081">
    <property type="entry name" value="GDHRDH"/>
</dbReference>
<evidence type="ECO:0000256" key="1">
    <source>
        <dbReference type="ARBA" id="ARBA00006484"/>
    </source>
</evidence>
<comment type="caution">
    <text evidence="3">The sequence shown here is derived from an EMBL/GenBank/DDBJ whole genome shotgun (WGS) entry which is preliminary data.</text>
</comment>
<accession>A0A934SZJ3</accession>
<sequence length="239" mass="25456">MKTVLITGGARRLGRALVEHFAQQGWQVLFTCQWSFEEGTALAESLGAHVHCLRTAVSSQRSASMIAGWAQGYTAELDLLICNASTFMKTSVESVTPDEFGDLLESNLLGPFFLIQQCLSLLRAAQGSVVNIADAQATGGVAEFAPYVATKAGLISITKTLAIELAPQVRINAVLPGTLPWPENPSIYSHAAKEKTLAEIPMATAGSWHAVVQAVSYLDAAKYVTGICMPVDGGRSARF</sequence>
<dbReference type="InterPro" id="IPR020904">
    <property type="entry name" value="Sc_DH/Rdtase_CS"/>
</dbReference>
<dbReference type="InterPro" id="IPR002347">
    <property type="entry name" value="SDR_fam"/>
</dbReference>
<comment type="similarity">
    <text evidence="1">Belongs to the short-chain dehydrogenases/reductases (SDR) family.</text>
</comment>
<evidence type="ECO:0000313" key="4">
    <source>
        <dbReference type="Proteomes" id="UP000622890"/>
    </source>
</evidence>